<dbReference type="GO" id="GO:0009898">
    <property type="term" value="C:cytoplasmic side of plasma membrane"/>
    <property type="evidence" value="ECO:0007669"/>
    <property type="project" value="TreeGrafter"/>
</dbReference>
<gene>
    <name evidence="2" type="ORF">Metus_1275</name>
</gene>
<dbReference type="InterPro" id="IPR025669">
    <property type="entry name" value="AAA_dom"/>
</dbReference>
<dbReference type="GO" id="GO:0051782">
    <property type="term" value="P:negative regulation of cell division"/>
    <property type="evidence" value="ECO:0007669"/>
    <property type="project" value="TreeGrafter"/>
</dbReference>
<dbReference type="PANTHER" id="PTHR43384:SF10">
    <property type="entry name" value="ATPASE INVOLVED IN CHROMOSOME PARTITIONING, PARA_MIND FAMILY"/>
    <property type="match status" value="1"/>
</dbReference>
<dbReference type="GO" id="GO:0005524">
    <property type="term" value="F:ATP binding"/>
    <property type="evidence" value="ECO:0007669"/>
    <property type="project" value="TreeGrafter"/>
</dbReference>
<dbReference type="Proteomes" id="UP000288215">
    <property type="component" value="Unassembled WGS sequence"/>
</dbReference>
<evidence type="ECO:0000313" key="3">
    <source>
        <dbReference type="Proteomes" id="UP000288215"/>
    </source>
</evidence>
<dbReference type="AlphaFoldDB" id="A0A444L6T0"/>
<evidence type="ECO:0000259" key="1">
    <source>
        <dbReference type="Pfam" id="PF13614"/>
    </source>
</evidence>
<protein>
    <recommendedName>
        <fullName evidence="1">AAA domain-containing protein</fullName>
    </recommendedName>
</protein>
<dbReference type="GO" id="GO:0005829">
    <property type="term" value="C:cytosol"/>
    <property type="evidence" value="ECO:0007669"/>
    <property type="project" value="TreeGrafter"/>
</dbReference>
<dbReference type="InterPro" id="IPR027417">
    <property type="entry name" value="P-loop_NTPase"/>
</dbReference>
<feature type="domain" description="AAA" evidence="1">
    <location>
        <begin position="6"/>
        <end position="165"/>
    </location>
</feature>
<accession>A0A444L6T0</accession>
<sequence>MTTTCVVHSYRGGTGKSTTTSNLSVLLAALGKRVAAIDMDITSPGLHVIYNVSSQMMRNTLNDYIYNRCEFSDIVMDLTNHLKLPRGAVYFLGSSMKPEEIVKVIREGYSEKFFRHISEKLSREYNIDYVIFDTHPGLNEDTLLAIMSSDVSLLLMRMDKQDVTGTYITSQILRKFGKLSYVTLNMVPPNLAESSDLPSEVSKIIEAPVIGVLPFYEEVLSHRSRGVFCLHHPQHPYSSQLLRVAKRVIELTTQSQNSMPV</sequence>
<comment type="caution">
    <text evidence="2">The sequence shown here is derived from an EMBL/GenBank/DDBJ whole genome shotgun (WGS) entry which is preliminary data.</text>
</comment>
<reference evidence="2 3" key="1">
    <citation type="submission" date="2018-12" db="EMBL/GenBank/DDBJ databases">
        <title>The complete genome of the methanogenic archaea of the candidate phylum Verstraetearchaeota, obtained from the metagenome of underground thermal water.</title>
        <authorList>
            <person name="Kadnikov V.V."/>
            <person name="Mardanov A.V."/>
            <person name="Beletsky A.V."/>
            <person name="Karnachuk O.V."/>
            <person name="Ravin N.V."/>
        </authorList>
    </citation>
    <scope>NUCLEOTIDE SEQUENCE [LARGE SCALE GENOMIC DNA]</scope>
    <source>
        <strain evidence="2">Ch88</strain>
    </source>
</reference>
<dbReference type="Gene3D" id="3.40.50.300">
    <property type="entry name" value="P-loop containing nucleotide triphosphate hydrolases"/>
    <property type="match status" value="1"/>
</dbReference>
<dbReference type="SUPFAM" id="SSF52540">
    <property type="entry name" value="P-loop containing nucleoside triphosphate hydrolases"/>
    <property type="match status" value="1"/>
</dbReference>
<dbReference type="EMBL" id="RXGA01000003">
    <property type="protein sequence ID" value="RWX73301.1"/>
    <property type="molecule type" value="Genomic_DNA"/>
</dbReference>
<proteinExistence type="predicted"/>
<dbReference type="InterPro" id="IPR050625">
    <property type="entry name" value="ParA/MinD_ATPase"/>
</dbReference>
<name>A0A444L6T0_METS7</name>
<evidence type="ECO:0000313" key="2">
    <source>
        <dbReference type="EMBL" id="RWX73301.1"/>
    </source>
</evidence>
<dbReference type="GO" id="GO:0016887">
    <property type="term" value="F:ATP hydrolysis activity"/>
    <property type="evidence" value="ECO:0007669"/>
    <property type="project" value="TreeGrafter"/>
</dbReference>
<dbReference type="PANTHER" id="PTHR43384">
    <property type="entry name" value="SEPTUM SITE-DETERMINING PROTEIN MIND HOMOLOG, CHLOROPLASTIC-RELATED"/>
    <property type="match status" value="1"/>
</dbReference>
<dbReference type="Pfam" id="PF13614">
    <property type="entry name" value="AAA_31"/>
    <property type="match status" value="1"/>
</dbReference>
<organism evidence="2 3">
    <name type="scientific">Methanosuratincola subterraneus</name>
    <dbReference type="NCBI Taxonomy" id="2593994"/>
    <lineage>
        <taxon>Archaea</taxon>
        <taxon>Thermoproteota</taxon>
        <taxon>Methanosuratincolia</taxon>
        <taxon>Candidatus Methanomethylicales</taxon>
        <taxon>Candidatus Methanomethylicaceae</taxon>
        <taxon>Candidatus Methanosuratincola (ex Vanwonterghem et al. 2016)</taxon>
    </lineage>
</organism>